<dbReference type="EMBL" id="BQXY01000002">
    <property type="protein sequence ID" value="GKU24957.1"/>
    <property type="molecule type" value="Genomic_DNA"/>
</dbReference>
<dbReference type="RefSeq" id="WP_261851932.1">
    <property type="nucleotide sequence ID" value="NZ_BQXY01000002.1"/>
</dbReference>
<sequence>MRKIFFILISILIAGSIIGFITIKNQSSSTVVSAIERSGSKVNQIVSAKDYYDGKVIVFTDGSINSKGFSLNHAYVKRTLFGWKCIDTTFGGHGGSSELSSGYYSLNDKIRLITGYVADNNISKVEIKVNDKIINPELISINGIRLWALYLDNNLSIKSINVIGKTENHNVIRDLNLSEFISI</sequence>
<accession>A0A9W5Y1V7</accession>
<organism evidence="1 2">
    <name type="scientific">Clostridium folliculivorans</name>
    <dbReference type="NCBI Taxonomy" id="2886038"/>
    <lineage>
        <taxon>Bacteria</taxon>
        <taxon>Bacillati</taxon>
        <taxon>Bacillota</taxon>
        <taxon>Clostridia</taxon>
        <taxon>Eubacteriales</taxon>
        <taxon>Clostridiaceae</taxon>
        <taxon>Clostridium</taxon>
    </lineage>
</organism>
<evidence type="ECO:0000313" key="1">
    <source>
        <dbReference type="EMBL" id="GKU24957.1"/>
    </source>
</evidence>
<proteinExistence type="predicted"/>
<name>A0A9W5Y1V7_9CLOT</name>
<gene>
    <name evidence="1" type="ORF">CFOLD11_17830</name>
</gene>
<evidence type="ECO:0000313" key="2">
    <source>
        <dbReference type="Proteomes" id="UP001057868"/>
    </source>
</evidence>
<protein>
    <submittedName>
        <fullName evidence="1">Uncharacterized protein</fullName>
    </submittedName>
</protein>
<reference evidence="1" key="1">
    <citation type="journal article" date="2023" name="Int. J. Syst. Evol. Microbiol.">
        <title>&lt;i&gt;Clostridium folliculivorans&lt;/i&gt; sp. nov., isolated from soil samples of an organic paddy in Japan.</title>
        <authorList>
            <person name="Tazawa J."/>
            <person name="Kobayashi H."/>
            <person name="Tanizawa Y."/>
            <person name="Uchino A."/>
            <person name="Tanaka F."/>
            <person name="Urashima Y."/>
            <person name="Miura S."/>
            <person name="Sakamoto M."/>
            <person name="Ohkuma M."/>
            <person name="Tohno M."/>
        </authorList>
    </citation>
    <scope>NUCLEOTIDE SEQUENCE</scope>
    <source>
        <strain evidence="1">D1-1</strain>
    </source>
</reference>
<keyword evidence="2" id="KW-1185">Reference proteome</keyword>
<dbReference type="Proteomes" id="UP001057868">
    <property type="component" value="Unassembled WGS sequence"/>
</dbReference>
<dbReference type="AlphaFoldDB" id="A0A9W5Y1V7"/>
<comment type="caution">
    <text evidence="1">The sequence shown here is derived from an EMBL/GenBank/DDBJ whole genome shotgun (WGS) entry which is preliminary data.</text>
</comment>